<feature type="compositionally biased region" description="Acidic residues" evidence="2">
    <location>
        <begin position="750"/>
        <end position="766"/>
    </location>
</feature>
<keyword evidence="5" id="KW-0418">Kinase</keyword>
<name>A0AAJ7U463_PETMA</name>
<feature type="compositionally biased region" description="Basic and acidic residues" evidence="2">
    <location>
        <begin position="783"/>
        <end position="796"/>
    </location>
</feature>
<dbReference type="SUPFAM" id="SSF52540">
    <property type="entry name" value="P-loop containing nucleoside triphosphate hydrolases"/>
    <property type="match status" value="1"/>
</dbReference>
<feature type="region of interest" description="Disordered" evidence="2">
    <location>
        <begin position="696"/>
        <end position="717"/>
    </location>
</feature>
<dbReference type="RefSeq" id="XP_032828331.1">
    <property type="nucleotide sequence ID" value="XM_032972440.1"/>
</dbReference>
<dbReference type="SMART" id="SM00072">
    <property type="entry name" value="GuKc"/>
    <property type="match status" value="1"/>
</dbReference>
<evidence type="ECO:0000256" key="1">
    <source>
        <dbReference type="ARBA" id="ARBA00022679"/>
    </source>
</evidence>
<accession>A0AAJ7U463</accession>
<evidence type="ECO:0000256" key="2">
    <source>
        <dbReference type="SAM" id="MobiDB-lite"/>
    </source>
</evidence>
<dbReference type="GO" id="GO:0005829">
    <property type="term" value="C:cytosol"/>
    <property type="evidence" value="ECO:0007669"/>
    <property type="project" value="TreeGrafter"/>
</dbReference>
<dbReference type="PROSITE" id="PS50052">
    <property type="entry name" value="GUANYLATE_KINASE_2"/>
    <property type="match status" value="1"/>
</dbReference>
<dbReference type="Proteomes" id="UP001318040">
    <property type="component" value="Chromosome 48"/>
</dbReference>
<feature type="region of interest" description="Disordered" evidence="2">
    <location>
        <begin position="731"/>
        <end position="849"/>
    </location>
</feature>
<sequence length="849" mass="93078">MERAVVIGAPSPFDASFGRPNLLGSQEVNILHLADLLQVHDHDEDEDDAAEAVGDETSVPAASEARPDRRHALPAPRAGTELRVVEVLDQDTAAHGLSCLGHSALGTDLVYLHLALPGYGLKDIGILSGYVHIQKLDLSHNKIKELSVLGNMPYLVELKVSHNQLTKLFEFSILRFLKEADFSYNTISEMKDMSAYKSLTKLVLDNNNISEIIGLEECSSLAYLSLAHNRIRRLDGLGSLPLRYLCLRGNHLRKITGLEKLWKLEKVDLSGNKIRSLKGLEGHYRLQELDMEGNQITELAEVKYIKDLSLLRVLNLLRNPVQESPGHRIAAVFQLQTLVDLDLRRVTVEEKVAAVNRFNPSPEMVAARDHVIQVVYSTLQPQRVLDSTLPSLDTPYPMVVLTGPRASGKRELNHRICREFCDFLGYGVSHTTRSPYPGEQDGKDYHFVTKETFERLVCDGKFLQTEKYDGHSYGLSIDDVEDLARDGLACAVHMELEGARSLKRTYFEPRYLLVVPLDRKRHERRLLKRGLYDKSQMEASLAGLDACLAVNQDMPGFFDAVIVSDDLEVAYSKLRELMCQYMGLEPPKSGAESAHQDAGHVVPPRLCSTGDRPTSATLSRLTWTKAPSPQPRENMQYLSRLQSKMQPQLTPLEEASLLVRQQAARDAVTGKALSANSKLLGSGPKSAPATLLAANTGSRSANHTDGANTGKRPLGSQVSLGSTELSLARALSDGVSDEWTASLSGRGEGDLDAADEDGEDDDDCGDGDGLTLQRGGDGQVESLDVRALSRSDRSLTESEAGPLAPRPRPSEVVEALRAPREPEAPPSPKPVLPPIPAGRVKEGGNASPQ</sequence>
<keyword evidence="1" id="KW-0808">Transferase</keyword>
<feature type="compositionally biased region" description="Acidic residues" evidence="2">
    <location>
        <begin position="43"/>
        <end position="54"/>
    </location>
</feature>
<dbReference type="KEGG" id="pmrn:116952792"/>
<dbReference type="GO" id="GO:0004385">
    <property type="term" value="F:GMP kinase activity"/>
    <property type="evidence" value="ECO:0007669"/>
    <property type="project" value="TreeGrafter"/>
</dbReference>
<dbReference type="InterPro" id="IPR008145">
    <property type="entry name" value="GK/Ca_channel_bsu"/>
</dbReference>
<dbReference type="AlphaFoldDB" id="A0AAJ7U463"/>
<dbReference type="SMART" id="SM00365">
    <property type="entry name" value="LRR_SD22"/>
    <property type="match status" value="6"/>
</dbReference>
<dbReference type="PANTHER" id="PTHR23117:SF18">
    <property type="entry name" value="LEUCINE-RICH REPEAT AND GUANYLATE KINASE DOMAIN-CONTAINING PROTEIN"/>
    <property type="match status" value="1"/>
</dbReference>
<reference evidence="5" key="1">
    <citation type="submission" date="2025-08" db="UniProtKB">
        <authorList>
            <consortium name="RefSeq"/>
        </authorList>
    </citation>
    <scope>IDENTIFICATION</scope>
    <source>
        <tissue evidence="5">Sperm</tissue>
    </source>
</reference>
<feature type="compositionally biased region" description="Polar residues" evidence="2">
    <location>
        <begin position="696"/>
        <end position="707"/>
    </location>
</feature>
<dbReference type="FunFam" id="3.40.50.300:FF:000828">
    <property type="entry name" value="leucine-rich repeat and guanylate kinase domain-containing protein-like"/>
    <property type="match status" value="1"/>
</dbReference>
<dbReference type="Gene3D" id="3.40.50.300">
    <property type="entry name" value="P-loop containing nucleotide triphosphate hydrolases"/>
    <property type="match status" value="1"/>
</dbReference>
<gene>
    <name evidence="5" type="primary">LRGUK</name>
</gene>
<dbReference type="InterPro" id="IPR008144">
    <property type="entry name" value="Guanylate_kin-like_dom"/>
</dbReference>
<dbReference type="CTD" id="136332"/>
<keyword evidence="4" id="KW-1185">Reference proteome</keyword>
<dbReference type="PANTHER" id="PTHR23117">
    <property type="entry name" value="GUANYLATE KINASE-RELATED"/>
    <property type="match status" value="1"/>
</dbReference>
<dbReference type="Gene3D" id="3.80.10.10">
    <property type="entry name" value="Ribonuclease Inhibitor"/>
    <property type="match status" value="2"/>
</dbReference>
<dbReference type="SUPFAM" id="SSF52058">
    <property type="entry name" value="L domain-like"/>
    <property type="match status" value="1"/>
</dbReference>
<evidence type="ECO:0000313" key="5">
    <source>
        <dbReference type="RefSeq" id="XP_032828331.1"/>
    </source>
</evidence>
<dbReference type="InterPro" id="IPR032675">
    <property type="entry name" value="LRR_dom_sf"/>
</dbReference>
<proteinExistence type="predicted"/>
<feature type="region of interest" description="Disordered" evidence="2">
    <location>
        <begin position="43"/>
        <end position="75"/>
    </location>
</feature>
<dbReference type="Pfam" id="PF14580">
    <property type="entry name" value="LRR_9"/>
    <property type="match status" value="1"/>
</dbReference>
<dbReference type="InterPro" id="IPR001611">
    <property type="entry name" value="Leu-rich_rpt"/>
</dbReference>
<evidence type="ECO:0000313" key="4">
    <source>
        <dbReference type="Proteomes" id="UP001318040"/>
    </source>
</evidence>
<dbReference type="Pfam" id="PF00625">
    <property type="entry name" value="Guanylate_kin"/>
    <property type="match status" value="1"/>
</dbReference>
<feature type="domain" description="Guanylate kinase-like" evidence="3">
    <location>
        <begin position="396"/>
        <end position="579"/>
    </location>
</feature>
<protein>
    <submittedName>
        <fullName evidence="5">Leucine-rich repeat and guanylate kinase domain-containing protein isoform X1</fullName>
    </submittedName>
</protein>
<evidence type="ECO:0000259" key="3">
    <source>
        <dbReference type="PROSITE" id="PS50052"/>
    </source>
</evidence>
<dbReference type="InterPro" id="IPR027417">
    <property type="entry name" value="P-loop_NTPase"/>
</dbReference>
<dbReference type="FunFam" id="3.30.63.10:FF:000002">
    <property type="entry name" value="Guanylate kinase 1"/>
    <property type="match status" value="1"/>
</dbReference>
<dbReference type="PROSITE" id="PS51450">
    <property type="entry name" value="LRR"/>
    <property type="match status" value="6"/>
</dbReference>
<feature type="compositionally biased region" description="Pro residues" evidence="2">
    <location>
        <begin position="824"/>
        <end position="836"/>
    </location>
</feature>
<dbReference type="CDD" id="cd00071">
    <property type="entry name" value="GMPK"/>
    <property type="match status" value="1"/>
</dbReference>
<organism evidence="4 5">
    <name type="scientific">Petromyzon marinus</name>
    <name type="common">Sea lamprey</name>
    <dbReference type="NCBI Taxonomy" id="7757"/>
    <lineage>
        <taxon>Eukaryota</taxon>
        <taxon>Metazoa</taxon>
        <taxon>Chordata</taxon>
        <taxon>Craniata</taxon>
        <taxon>Vertebrata</taxon>
        <taxon>Cyclostomata</taxon>
        <taxon>Hyperoartia</taxon>
        <taxon>Petromyzontiformes</taxon>
        <taxon>Petromyzontidae</taxon>
        <taxon>Petromyzon</taxon>
    </lineage>
</organism>